<dbReference type="RefSeq" id="WP_289364358.1">
    <property type="nucleotide sequence ID" value="NZ_JAUCBP010000006.1"/>
</dbReference>
<evidence type="ECO:0000313" key="12">
    <source>
        <dbReference type="Proteomes" id="UP001234343"/>
    </source>
</evidence>
<dbReference type="EMBL" id="JAUCBP010000006">
    <property type="protein sequence ID" value="MDM7860122.1"/>
    <property type="molecule type" value="Genomic_DNA"/>
</dbReference>
<dbReference type="Pfam" id="PF02050">
    <property type="entry name" value="FliJ"/>
    <property type="match status" value="1"/>
</dbReference>
<gene>
    <name evidence="11" type="primary">fliJ</name>
    <name evidence="11" type="ORF">QTP81_05900</name>
</gene>
<dbReference type="Proteomes" id="UP001234343">
    <property type="component" value="Unassembled WGS sequence"/>
</dbReference>
<evidence type="ECO:0000256" key="5">
    <source>
        <dbReference type="ARBA" id="ARBA00022475"/>
    </source>
</evidence>
<dbReference type="NCBIfam" id="TIGR02473">
    <property type="entry name" value="flagell_FliJ"/>
    <property type="match status" value="1"/>
</dbReference>
<keyword evidence="11" id="KW-0282">Flagellum</keyword>
<keyword evidence="11" id="KW-0969">Cilium</keyword>
<dbReference type="InterPro" id="IPR053716">
    <property type="entry name" value="Flag_assembly_chemotaxis_eff"/>
</dbReference>
<proteinExistence type="inferred from homology"/>
<comment type="caution">
    <text evidence="11">The sequence shown here is derived from an EMBL/GenBank/DDBJ whole genome shotgun (WGS) entry which is preliminary data.</text>
</comment>
<comment type="similarity">
    <text evidence="2">Belongs to the FliJ family.</text>
</comment>
<sequence>MAVSQLQKVADWERQKEDKRAQDFHQAQQYLQQQRMRLESIERYRLEYINSISQAGKSGFDAQKYTQHLNFVAQLDNACVQQNSVISQAILVADQRKQAWLAQQRKRRAIEHLIEKQQQQRLAREAKLEQLQLDEFALQSFVRRERKTG</sequence>
<evidence type="ECO:0000256" key="4">
    <source>
        <dbReference type="ARBA" id="ARBA00022448"/>
    </source>
</evidence>
<accession>A0ABT7SVA2</accession>
<keyword evidence="5" id="KW-1003">Cell membrane</keyword>
<protein>
    <recommendedName>
        <fullName evidence="3">Flagellar FliJ protein</fullName>
    </recommendedName>
</protein>
<dbReference type="Gene3D" id="1.10.287.1700">
    <property type="match status" value="1"/>
</dbReference>
<evidence type="ECO:0000256" key="7">
    <source>
        <dbReference type="ARBA" id="ARBA00022795"/>
    </source>
</evidence>
<keyword evidence="10" id="KW-1006">Bacterial flagellum protein export</keyword>
<evidence type="ECO:0000256" key="10">
    <source>
        <dbReference type="ARBA" id="ARBA00023225"/>
    </source>
</evidence>
<dbReference type="InterPro" id="IPR052570">
    <property type="entry name" value="FliJ"/>
</dbReference>
<evidence type="ECO:0000256" key="9">
    <source>
        <dbReference type="ARBA" id="ARBA00023136"/>
    </source>
</evidence>
<organism evidence="11 12">
    <name type="scientific">Alteromonas arenosi</name>
    <dbReference type="NCBI Taxonomy" id="3055817"/>
    <lineage>
        <taxon>Bacteria</taxon>
        <taxon>Pseudomonadati</taxon>
        <taxon>Pseudomonadota</taxon>
        <taxon>Gammaproteobacteria</taxon>
        <taxon>Alteromonadales</taxon>
        <taxon>Alteromonadaceae</taxon>
        <taxon>Alteromonas/Salinimonas group</taxon>
        <taxon>Alteromonas</taxon>
    </lineage>
</organism>
<evidence type="ECO:0000313" key="11">
    <source>
        <dbReference type="EMBL" id="MDM7860122.1"/>
    </source>
</evidence>
<keyword evidence="4" id="KW-0813">Transport</keyword>
<keyword evidence="12" id="KW-1185">Reference proteome</keyword>
<keyword evidence="9" id="KW-0472">Membrane</keyword>
<keyword evidence="8" id="KW-0653">Protein transport</keyword>
<dbReference type="PANTHER" id="PTHR38786:SF1">
    <property type="entry name" value="FLAGELLAR FLIJ PROTEIN"/>
    <property type="match status" value="1"/>
</dbReference>
<comment type="subcellular location">
    <subcellularLocation>
        <location evidence="1">Cell membrane</location>
        <topology evidence="1">Peripheral membrane protein</topology>
        <orientation evidence="1">Cytoplasmic side</orientation>
    </subcellularLocation>
</comment>
<reference evidence="11 12" key="1">
    <citation type="submission" date="2023-06" db="EMBL/GenBank/DDBJ databases">
        <title>Alteromonas sp. ASW11-36 isolated from intertidal sand.</title>
        <authorList>
            <person name="Li Y."/>
        </authorList>
    </citation>
    <scope>NUCLEOTIDE SEQUENCE [LARGE SCALE GENOMIC DNA]</scope>
    <source>
        <strain evidence="11 12">ASW11-36</strain>
    </source>
</reference>
<keyword evidence="7" id="KW-1005">Bacterial flagellum biogenesis</keyword>
<evidence type="ECO:0000256" key="2">
    <source>
        <dbReference type="ARBA" id="ARBA00010004"/>
    </source>
</evidence>
<evidence type="ECO:0000256" key="8">
    <source>
        <dbReference type="ARBA" id="ARBA00022927"/>
    </source>
</evidence>
<keyword evidence="11" id="KW-0966">Cell projection</keyword>
<evidence type="ECO:0000256" key="1">
    <source>
        <dbReference type="ARBA" id="ARBA00004413"/>
    </source>
</evidence>
<dbReference type="PANTHER" id="PTHR38786">
    <property type="entry name" value="FLAGELLAR FLIJ PROTEIN"/>
    <property type="match status" value="1"/>
</dbReference>
<keyword evidence="6" id="KW-0145">Chemotaxis</keyword>
<dbReference type="InterPro" id="IPR012823">
    <property type="entry name" value="Flagell_FliJ"/>
</dbReference>
<evidence type="ECO:0000256" key="3">
    <source>
        <dbReference type="ARBA" id="ARBA00020392"/>
    </source>
</evidence>
<evidence type="ECO:0000256" key="6">
    <source>
        <dbReference type="ARBA" id="ARBA00022500"/>
    </source>
</evidence>
<name>A0ABT7SVA2_9ALTE</name>